<organism evidence="2">
    <name type="scientific">freshwater metagenome</name>
    <dbReference type="NCBI Taxonomy" id="449393"/>
    <lineage>
        <taxon>unclassified sequences</taxon>
        <taxon>metagenomes</taxon>
        <taxon>ecological metagenomes</taxon>
    </lineage>
</organism>
<name>A0A094QHZ2_9ZZZZ</name>
<dbReference type="AlphaFoldDB" id="A0A094QHZ2"/>
<sequence>MSLLNAAWELAESWPVDNVSIGVRHAGGTESFGDIERSQRIASVSKPLAAWAVLIAIEEGSINMDDAVGQAGCTVRHLLSHAGGYSFDGAQPITRPETKRIYSNTGFELLAEHVEQSTGIAFVEYLDDAVFAPLGMHHSSLQGSCAKDIHSTVHDMMFFVDELRQPTLIARETWMDAISPVFPDLAGVVPSVGSFDPCPWGLGVEIRGHKTPHWTATRNSASTFGHFGGIGTFLWVDPVADAACVMFAEREFTEWGMQYWPVFNDAVLTALSR</sequence>
<dbReference type="InterPro" id="IPR050789">
    <property type="entry name" value="Diverse_Enzym_Activities"/>
</dbReference>
<dbReference type="PANTHER" id="PTHR43283:SF15">
    <property type="entry name" value="CONSERVED PROTEIN"/>
    <property type="match status" value="1"/>
</dbReference>
<proteinExistence type="predicted"/>
<comment type="caution">
    <text evidence="2">The sequence shown here is derived from an EMBL/GenBank/DDBJ whole genome shotgun (WGS) entry which is preliminary data.</text>
</comment>
<dbReference type="SUPFAM" id="SSF56601">
    <property type="entry name" value="beta-lactamase/transpeptidase-like"/>
    <property type="match status" value="1"/>
</dbReference>
<feature type="domain" description="Beta-lactamase-related" evidence="1">
    <location>
        <begin position="40"/>
        <end position="256"/>
    </location>
</feature>
<evidence type="ECO:0000313" key="2">
    <source>
        <dbReference type="EMBL" id="KGA13971.1"/>
    </source>
</evidence>
<dbReference type="Gene3D" id="3.40.710.10">
    <property type="entry name" value="DD-peptidase/beta-lactamase superfamily"/>
    <property type="match status" value="1"/>
</dbReference>
<accession>A0A094QHZ2</accession>
<dbReference type="Pfam" id="PF00144">
    <property type="entry name" value="Beta-lactamase"/>
    <property type="match status" value="1"/>
</dbReference>
<protein>
    <recommendedName>
        <fullName evidence="1">Beta-lactamase-related domain-containing protein</fullName>
    </recommendedName>
</protein>
<dbReference type="PANTHER" id="PTHR43283">
    <property type="entry name" value="BETA-LACTAMASE-RELATED"/>
    <property type="match status" value="1"/>
</dbReference>
<dbReference type="InterPro" id="IPR012338">
    <property type="entry name" value="Beta-lactam/transpept-like"/>
</dbReference>
<dbReference type="InterPro" id="IPR001466">
    <property type="entry name" value="Beta-lactam-related"/>
</dbReference>
<reference evidence="2" key="1">
    <citation type="submission" date="2014-06" db="EMBL/GenBank/DDBJ databases">
        <title>Key roles for freshwater Actinobacteria revealed by deep metagenomic sequencing.</title>
        <authorList>
            <person name="Ghai R."/>
            <person name="Mizuno C.M."/>
            <person name="Picazo A."/>
            <person name="Camacho A."/>
            <person name="Rodriguez-Valera F."/>
        </authorList>
    </citation>
    <scope>NUCLEOTIDE SEQUENCE</scope>
</reference>
<dbReference type="EMBL" id="JNSL01000165">
    <property type="protein sequence ID" value="KGA13971.1"/>
    <property type="molecule type" value="Genomic_DNA"/>
</dbReference>
<evidence type="ECO:0000259" key="1">
    <source>
        <dbReference type="Pfam" id="PF00144"/>
    </source>
</evidence>
<gene>
    <name evidence="2" type="ORF">GM51_18420</name>
</gene>